<dbReference type="PANTHER" id="PTHR43245:SF58">
    <property type="entry name" value="BLL5923 PROTEIN"/>
    <property type="match status" value="1"/>
</dbReference>
<dbReference type="PANTHER" id="PTHR43245">
    <property type="entry name" value="BIFUNCTIONAL POLYMYXIN RESISTANCE PROTEIN ARNA"/>
    <property type="match status" value="1"/>
</dbReference>
<reference evidence="3" key="1">
    <citation type="journal article" date="2019" name="Int. J. Syst. Evol. Microbiol.">
        <title>The Global Catalogue of Microorganisms (GCM) 10K type strain sequencing project: providing services to taxonomists for standard genome sequencing and annotation.</title>
        <authorList>
            <consortium name="The Broad Institute Genomics Platform"/>
            <consortium name="The Broad Institute Genome Sequencing Center for Infectious Disease"/>
            <person name="Wu L."/>
            <person name="Ma J."/>
        </authorList>
    </citation>
    <scope>NUCLEOTIDE SEQUENCE [LARGE SCALE GENOMIC DNA]</scope>
    <source>
        <strain evidence="3">KCTC 42182</strain>
    </source>
</reference>
<dbReference type="Gene3D" id="3.40.50.720">
    <property type="entry name" value="NAD(P)-binding Rossmann-like Domain"/>
    <property type="match status" value="1"/>
</dbReference>
<dbReference type="Pfam" id="PF01370">
    <property type="entry name" value="Epimerase"/>
    <property type="match status" value="1"/>
</dbReference>
<dbReference type="SUPFAM" id="SSF51735">
    <property type="entry name" value="NAD(P)-binding Rossmann-fold domains"/>
    <property type="match status" value="1"/>
</dbReference>
<dbReference type="RefSeq" id="WP_379729934.1">
    <property type="nucleotide sequence ID" value="NZ_JBHRYJ010000008.1"/>
</dbReference>
<comment type="caution">
    <text evidence="2">The sequence shown here is derived from an EMBL/GenBank/DDBJ whole genome shotgun (WGS) entry which is preliminary data.</text>
</comment>
<dbReference type="InterPro" id="IPR036291">
    <property type="entry name" value="NAD(P)-bd_dom_sf"/>
</dbReference>
<dbReference type="Proteomes" id="UP001595711">
    <property type="component" value="Unassembled WGS sequence"/>
</dbReference>
<dbReference type="CDD" id="cd05232">
    <property type="entry name" value="UDP_G4E_4_SDR_e"/>
    <property type="match status" value="1"/>
</dbReference>
<dbReference type="InterPro" id="IPR001509">
    <property type="entry name" value="Epimerase_deHydtase"/>
</dbReference>
<protein>
    <submittedName>
        <fullName evidence="2">UDP-glucose 4-epimerase family protein</fullName>
    </submittedName>
</protein>
<dbReference type="EMBL" id="JBHRYJ010000008">
    <property type="protein sequence ID" value="MFC3678310.1"/>
    <property type="molecule type" value="Genomic_DNA"/>
</dbReference>
<proteinExistence type="predicted"/>
<gene>
    <name evidence="2" type="ORF">ACFOOQ_22385</name>
</gene>
<organism evidence="2 3">
    <name type="scientific">Ferrovibrio xuzhouensis</name>
    <dbReference type="NCBI Taxonomy" id="1576914"/>
    <lineage>
        <taxon>Bacteria</taxon>
        <taxon>Pseudomonadati</taxon>
        <taxon>Pseudomonadota</taxon>
        <taxon>Alphaproteobacteria</taxon>
        <taxon>Rhodospirillales</taxon>
        <taxon>Rhodospirillaceae</taxon>
        <taxon>Ferrovibrio</taxon>
    </lineage>
</organism>
<dbReference type="InterPro" id="IPR050177">
    <property type="entry name" value="Lipid_A_modif_metabolic_enz"/>
</dbReference>
<evidence type="ECO:0000259" key="1">
    <source>
        <dbReference type="Pfam" id="PF01370"/>
    </source>
</evidence>
<accession>A0ABV7VM30</accession>
<evidence type="ECO:0000313" key="2">
    <source>
        <dbReference type="EMBL" id="MFC3678310.1"/>
    </source>
</evidence>
<feature type="domain" description="NAD-dependent epimerase/dehydratase" evidence="1">
    <location>
        <begin position="3"/>
        <end position="222"/>
    </location>
</feature>
<evidence type="ECO:0000313" key="3">
    <source>
        <dbReference type="Proteomes" id="UP001595711"/>
    </source>
</evidence>
<sequence>MKVLVTGASGFVGRELCACLERSGHTVIRAMRRPGPAIGVVIGNIDGGTSWAAALSDAPDAVLHLAARVHVMGAEGTDAARLYRQVNSEGTTNLARQSAAAGVKRFVFLSTIKVLGEGGNRPYKADDPAAPCGPYAVSKWQAEQGLLEIAGRTGMEAVILRPPLVYGPGVGANFLRLMQAVDAGWPLPFAAIRNRRSLIHVGNLVDAIVACLTQAKAAGKTFMVSDDEDVSTPELVRRIASSLGRRPRLFPVPPAGFRLCGQLLGKGAAIERLLGSLTADCAPIRTELGWAPPHTMQDGLAIAAEWYRKIKASS</sequence>
<name>A0ABV7VM30_9PROT</name>
<keyword evidence="3" id="KW-1185">Reference proteome</keyword>